<dbReference type="GO" id="GO:0051537">
    <property type="term" value="F:2 iron, 2 sulfur cluster binding"/>
    <property type="evidence" value="ECO:0007669"/>
    <property type="project" value="InterPro"/>
</dbReference>
<dbReference type="InterPro" id="IPR001041">
    <property type="entry name" value="2Fe-2S_ferredoxin-type"/>
</dbReference>
<dbReference type="Gene3D" id="3.10.20.30">
    <property type="match status" value="1"/>
</dbReference>
<reference evidence="3" key="1">
    <citation type="journal article" date="2014" name="Sci. Data">
        <title>Genomes of diverse isolates of the marine cyanobacterium Prochlorococcus.</title>
        <authorList>
            <person name="Biller S."/>
            <person name="Berube P."/>
            <person name="Thompson J."/>
            <person name="Kelly L."/>
            <person name="Roggensack S."/>
            <person name="Awad L."/>
            <person name="Roache-Johnson K."/>
            <person name="Ding H."/>
            <person name="Giovannoni S.J."/>
            <person name="Moore L.R."/>
            <person name="Chisholm S.W."/>
        </authorList>
    </citation>
    <scope>NUCLEOTIDE SEQUENCE [LARGE SCALE GENOMIC DNA]</scope>
    <source>
        <strain evidence="3">GP2</strain>
    </source>
</reference>
<dbReference type="STRING" id="59925.EU91_1308"/>
<protein>
    <submittedName>
        <fullName evidence="2">Ferredoxin</fullName>
    </submittedName>
</protein>
<dbReference type="EMBL" id="JNAH01000007">
    <property type="protein sequence ID" value="KGF86546.1"/>
    <property type="molecule type" value="Genomic_DNA"/>
</dbReference>
<dbReference type="Proteomes" id="UP000030598">
    <property type="component" value="Unassembled WGS sequence"/>
</dbReference>
<dbReference type="Pfam" id="PF00111">
    <property type="entry name" value="Fer2"/>
    <property type="match status" value="1"/>
</dbReference>
<dbReference type="CDD" id="cd00207">
    <property type="entry name" value="fer2"/>
    <property type="match status" value="1"/>
</dbReference>
<gene>
    <name evidence="2" type="ORF">EU91_1308</name>
</gene>
<feature type="domain" description="2Fe-2S ferredoxin-type" evidence="1">
    <location>
        <begin position="2"/>
        <end position="76"/>
    </location>
</feature>
<dbReference type="PROSITE" id="PS51085">
    <property type="entry name" value="2FE2S_FER_2"/>
    <property type="match status" value="1"/>
</dbReference>
<proteinExistence type="predicted"/>
<comment type="caution">
    <text evidence="2">The sequence shown here is derived from an EMBL/GenBank/DDBJ whole genome shotgun (WGS) entry which is preliminary data.</text>
</comment>
<evidence type="ECO:0000313" key="3">
    <source>
        <dbReference type="Proteomes" id="UP000030598"/>
    </source>
</evidence>
<dbReference type="AlphaFoldDB" id="A0A0A1ZDG6"/>
<organism evidence="2 3">
    <name type="scientific">Prochlorococcus marinus str. GP2</name>
    <dbReference type="NCBI Taxonomy" id="59925"/>
    <lineage>
        <taxon>Bacteria</taxon>
        <taxon>Bacillati</taxon>
        <taxon>Cyanobacteriota</taxon>
        <taxon>Cyanophyceae</taxon>
        <taxon>Synechococcales</taxon>
        <taxon>Prochlorococcaceae</taxon>
        <taxon>Prochlorococcus</taxon>
    </lineage>
</organism>
<dbReference type="eggNOG" id="COG3383">
    <property type="taxonomic scope" value="Bacteria"/>
</dbReference>
<evidence type="ECO:0000313" key="2">
    <source>
        <dbReference type="EMBL" id="KGF86546.1"/>
    </source>
</evidence>
<dbReference type="InterPro" id="IPR036010">
    <property type="entry name" value="2Fe-2S_ferredoxin-like_sf"/>
</dbReference>
<dbReference type="InterPro" id="IPR012675">
    <property type="entry name" value="Beta-grasp_dom_sf"/>
</dbReference>
<evidence type="ECO:0000259" key="1">
    <source>
        <dbReference type="PROSITE" id="PS51085"/>
    </source>
</evidence>
<dbReference type="InterPro" id="IPR006058">
    <property type="entry name" value="2Fe2S_fd_BS"/>
</dbReference>
<dbReference type="OrthoDB" id="461826at2"/>
<dbReference type="SUPFAM" id="SSF54292">
    <property type="entry name" value="2Fe-2S ferredoxin-like"/>
    <property type="match status" value="1"/>
</dbReference>
<dbReference type="RefSeq" id="WP_032524766.1">
    <property type="nucleotide sequence ID" value="NZ_CP138934.1"/>
</dbReference>
<name>A0A0A1ZDG6_PROMR</name>
<sequence length="83" mass="9154">MKKIKIKIRWPNNNETYASEGDDWFSTAKKAGLEIPSGCLTGSCGACEIDVNGETIRACINDIKSKNKSILSVSLTTDPFWEN</sequence>
<dbReference type="PROSITE" id="PS00197">
    <property type="entry name" value="2FE2S_FER_1"/>
    <property type="match status" value="1"/>
</dbReference>
<accession>A0A0A1ZDG6</accession>